<dbReference type="Proteomes" id="UP000031670">
    <property type="component" value="Unassembled WGS sequence"/>
</dbReference>
<evidence type="ECO:0000313" key="2">
    <source>
        <dbReference type="Proteomes" id="UP000031670"/>
    </source>
</evidence>
<organism evidence="1 2">
    <name type="scientific">Vibrio ishigakensis</name>
    <dbReference type="NCBI Taxonomy" id="1481914"/>
    <lineage>
        <taxon>Bacteria</taxon>
        <taxon>Pseudomonadati</taxon>
        <taxon>Pseudomonadota</taxon>
        <taxon>Gammaproteobacteria</taxon>
        <taxon>Vibrionales</taxon>
        <taxon>Vibrionaceae</taxon>
        <taxon>Vibrio</taxon>
    </lineage>
</organism>
<proteinExistence type="predicted"/>
<name>A0A0B8PBH8_9VIBR</name>
<dbReference type="EMBL" id="BBSA01000001">
    <property type="protein sequence ID" value="GAM60274.1"/>
    <property type="molecule type" value="Genomic_DNA"/>
</dbReference>
<dbReference type="AlphaFoldDB" id="A0A0B8PBH8"/>
<reference evidence="1 2" key="2">
    <citation type="submission" date="2015-01" db="EMBL/GenBank/DDBJ databases">
        <authorList>
            <consortium name="NBRP consortium"/>
            <person name="Sawabe T."/>
            <person name="Meirelles P."/>
            <person name="Feng G."/>
            <person name="Sayaka M."/>
            <person name="Hattori M."/>
            <person name="Ohkuma M."/>
        </authorList>
    </citation>
    <scope>NUCLEOTIDE SEQUENCE [LARGE SCALE GENOMIC DNA]</scope>
    <source>
        <strain evidence="1 2">JCM19232</strain>
    </source>
</reference>
<accession>A0A0B8PBH8</accession>
<comment type="caution">
    <text evidence="1">The sequence shown here is derived from an EMBL/GenBank/DDBJ whole genome shotgun (WGS) entry which is preliminary data.</text>
</comment>
<sequence length="45" mass="4829">MVQVAKKREVLKGELKAIEGFEALCGDPSVGSRIGVVILNIIEMS</sequence>
<reference evidence="1 2" key="1">
    <citation type="submission" date="2015-01" db="EMBL/GenBank/DDBJ databases">
        <title>Vibrio sp. C5 JCM 19232 whole genome shotgun sequence.</title>
        <authorList>
            <person name="Sawabe T."/>
            <person name="Meirelles P."/>
            <person name="Feng G."/>
            <person name="Sayaka M."/>
            <person name="Hattori M."/>
            <person name="Ohkuma M."/>
        </authorList>
    </citation>
    <scope>NUCLEOTIDE SEQUENCE [LARGE SCALE GENOMIC DNA]</scope>
    <source>
        <strain evidence="1 2">JCM19232</strain>
    </source>
</reference>
<protein>
    <submittedName>
        <fullName evidence="1">Uncharacterized protein</fullName>
    </submittedName>
</protein>
<evidence type="ECO:0000313" key="1">
    <source>
        <dbReference type="EMBL" id="GAM60274.1"/>
    </source>
</evidence>
<gene>
    <name evidence="1" type="ORF">JCM19232_607</name>
</gene>